<dbReference type="eggNOG" id="ENOG502S6AN">
    <property type="taxonomic scope" value="Eukaryota"/>
</dbReference>
<sequence>MSKSLHSAAAFVLSCGTVTLDLNKSKALLIRWHKTGEVMLPKGRKDIGETLENAALRETWEETGYRASLLPLPFLTQATSPPSSQNSETSTRLVTEPICVTQRDRGGVRKIIFWFAAEADSTAPEGKREQQEGEDFETVWTDLDMVGQVLSHDDDREVARLVIDALRGLPAA</sequence>
<dbReference type="GeneID" id="27901642"/>
<proteinExistence type="predicted"/>
<dbReference type="GO" id="GO:0006167">
    <property type="term" value="P:AMP biosynthetic process"/>
    <property type="evidence" value="ECO:0007669"/>
    <property type="project" value="TreeGrafter"/>
</dbReference>
<dbReference type="PROSITE" id="PS51462">
    <property type="entry name" value="NUDIX"/>
    <property type="match status" value="1"/>
</dbReference>
<dbReference type="GO" id="GO:0004081">
    <property type="term" value="F:bis(5'-nucleosyl)-tetraphosphatase (asymmetrical) activity"/>
    <property type="evidence" value="ECO:0007669"/>
    <property type="project" value="TreeGrafter"/>
</dbReference>
<dbReference type="InterPro" id="IPR000086">
    <property type="entry name" value="NUDIX_hydrolase_dom"/>
</dbReference>
<keyword evidence="4" id="KW-1185">Reference proteome</keyword>
<gene>
    <name evidence="3" type="ORF">SEPMUDRAFT_147755</name>
</gene>
<evidence type="ECO:0000259" key="2">
    <source>
        <dbReference type="PROSITE" id="PS51462"/>
    </source>
</evidence>
<protein>
    <recommendedName>
        <fullName evidence="2">Nudix hydrolase domain-containing protein</fullName>
    </recommendedName>
</protein>
<evidence type="ECO:0000256" key="1">
    <source>
        <dbReference type="ARBA" id="ARBA00022801"/>
    </source>
</evidence>
<dbReference type="Pfam" id="PF00293">
    <property type="entry name" value="NUDIX"/>
    <property type="match status" value="1"/>
</dbReference>
<dbReference type="OMA" id="KIIWWYI"/>
<dbReference type="Proteomes" id="UP000016931">
    <property type="component" value="Unassembled WGS sequence"/>
</dbReference>
<dbReference type="HOGENOM" id="CLU_037162_2_2_1"/>
<dbReference type="GO" id="GO:0006754">
    <property type="term" value="P:ATP biosynthetic process"/>
    <property type="evidence" value="ECO:0007669"/>
    <property type="project" value="TreeGrafter"/>
</dbReference>
<name>M3CQZ0_SPHMS</name>
<dbReference type="InterPro" id="IPR015797">
    <property type="entry name" value="NUDIX_hydrolase-like_dom_sf"/>
</dbReference>
<keyword evidence="1" id="KW-0378">Hydrolase</keyword>
<evidence type="ECO:0000313" key="3">
    <source>
        <dbReference type="EMBL" id="EMF16088.1"/>
    </source>
</evidence>
<dbReference type="OrthoDB" id="10259236at2759"/>
<dbReference type="PANTHER" id="PTHR21340:SF0">
    <property type="entry name" value="BIS(5'-NUCLEOSYL)-TETRAPHOSPHATASE [ASYMMETRICAL]"/>
    <property type="match status" value="1"/>
</dbReference>
<dbReference type="PROSITE" id="PS51257">
    <property type="entry name" value="PROKAR_LIPOPROTEIN"/>
    <property type="match status" value="1"/>
</dbReference>
<dbReference type="PROSITE" id="PS00893">
    <property type="entry name" value="NUDIX_BOX"/>
    <property type="match status" value="1"/>
</dbReference>
<evidence type="ECO:0000313" key="4">
    <source>
        <dbReference type="Proteomes" id="UP000016931"/>
    </source>
</evidence>
<dbReference type="RefSeq" id="XP_016764209.1">
    <property type="nucleotide sequence ID" value="XM_016904505.1"/>
</dbReference>
<reference evidence="3 4" key="1">
    <citation type="journal article" date="2012" name="PLoS Pathog.">
        <title>Diverse lifestyles and strategies of plant pathogenesis encoded in the genomes of eighteen Dothideomycetes fungi.</title>
        <authorList>
            <person name="Ohm R.A."/>
            <person name="Feau N."/>
            <person name="Henrissat B."/>
            <person name="Schoch C.L."/>
            <person name="Horwitz B.A."/>
            <person name="Barry K.W."/>
            <person name="Condon B.J."/>
            <person name="Copeland A.C."/>
            <person name="Dhillon B."/>
            <person name="Glaser F."/>
            <person name="Hesse C.N."/>
            <person name="Kosti I."/>
            <person name="LaButti K."/>
            <person name="Lindquist E.A."/>
            <person name="Lucas S."/>
            <person name="Salamov A.A."/>
            <person name="Bradshaw R.E."/>
            <person name="Ciuffetti L."/>
            <person name="Hamelin R.C."/>
            <person name="Kema G.H.J."/>
            <person name="Lawrence C."/>
            <person name="Scott J.A."/>
            <person name="Spatafora J.W."/>
            <person name="Turgeon B.G."/>
            <person name="de Wit P.J.G.M."/>
            <person name="Zhong S."/>
            <person name="Goodwin S.B."/>
            <person name="Grigoriev I.V."/>
        </authorList>
    </citation>
    <scope>NUCLEOTIDE SEQUENCE [LARGE SCALE GENOMIC DNA]</scope>
    <source>
        <strain evidence="3 4">SO2202</strain>
    </source>
</reference>
<dbReference type="EMBL" id="KB456261">
    <property type="protein sequence ID" value="EMF16088.1"/>
    <property type="molecule type" value="Genomic_DNA"/>
</dbReference>
<feature type="domain" description="Nudix hydrolase" evidence="2">
    <location>
        <begin position="4"/>
        <end position="164"/>
    </location>
</feature>
<dbReference type="Gene3D" id="3.90.79.10">
    <property type="entry name" value="Nucleoside Triphosphate Pyrophosphohydrolase"/>
    <property type="match status" value="1"/>
</dbReference>
<dbReference type="InterPro" id="IPR020084">
    <property type="entry name" value="NUDIX_hydrolase_CS"/>
</dbReference>
<dbReference type="SUPFAM" id="SSF55811">
    <property type="entry name" value="Nudix"/>
    <property type="match status" value="1"/>
</dbReference>
<organism evidence="3 4">
    <name type="scientific">Sphaerulina musiva (strain SO2202)</name>
    <name type="common">Poplar stem canker fungus</name>
    <name type="synonym">Septoria musiva</name>
    <dbReference type="NCBI Taxonomy" id="692275"/>
    <lineage>
        <taxon>Eukaryota</taxon>
        <taxon>Fungi</taxon>
        <taxon>Dikarya</taxon>
        <taxon>Ascomycota</taxon>
        <taxon>Pezizomycotina</taxon>
        <taxon>Dothideomycetes</taxon>
        <taxon>Dothideomycetidae</taxon>
        <taxon>Mycosphaerellales</taxon>
        <taxon>Mycosphaerellaceae</taxon>
        <taxon>Sphaerulina</taxon>
    </lineage>
</organism>
<dbReference type="PANTHER" id="PTHR21340">
    <property type="entry name" value="DIADENOSINE 5,5-P1,P4-TETRAPHOSPHATE PYROPHOSPHOHYDROLASE MUTT"/>
    <property type="match status" value="1"/>
</dbReference>
<dbReference type="InterPro" id="IPR051325">
    <property type="entry name" value="Nudix_hydrolase_domain"/>
</dbReference>
<accession>M3CQZ0</accession>
<dbReference type="AlphaFoldDB" id="M3CQZ0"/>